<keyword evidence="2" id="KW-0805">Transcription regulation</keyword>
<sequence>MIDAVALRSLVAVERLGSVAAAADSLGYTASAVSQQVKKLEGQAGVALLEKYGRGVMLTEAGRLLAASARDLLAQMEQIETQLQSTVRRPAGRVRLATFATAARGVVAPALGRLRDVAPDVAVAQREAEPWDAVQLVAGGQVDVAVVHNWEPLPLHVPDHVQLRVLGTDVADVLVHRDHRLAGTTGVSALDLADETWVSVAAGSICHQWLTKMFHDIGRAPRIGHYAQEFASHVALAAEGLAVALVPRLGRGPLPDSVVALPVHDPVPTRTVSAAWRRTMGASPAVNAVLEVLQEEAGAAMGPQGMTHR</sequence>
<dbReference type="STRING" id="587636.SAMN05216199_3423"/>
<dbReference type="SUPFAM" id="SSF46785">
    <property type="entry name" value="Winged helix' DNA-binding domain"/>
    <property type="match status" value="1"/>
</dbReference>
<dbReference type="InterPro" id="IPR000847">
    <property type="entry name" value="LysR_HTH_N"/>
</dbReference>
<keyword evidence="4" id="KW-0804">Transcription</keyword>
<reference evidence="7" key="1">
    <citation type="submission" date="2016-10" db="EMBL/GenBank/DDBJ databases">
        <authorList>
            <person name="Varghese N."/>
            <person name="Submissions S."/>
        </authorList>
    </citation>
    <scope>NUCLEOTIDE SEQUENCE [LARGE SCALE GENOMIC DNA]</scope>
    <source>
        <strain evidence="7">CGMCC 1.6963</strain>
    </source>
</reference>
<keyword evidence="7" id="KW-1185">Reference proteome</keyword>
<dbReference type="Gene3D" id="3.40.190.10">
    <property type="entry name" value="Periplasmic binding protein-like II"/>
    <property type="match status" value="2"/>
</dbReference>
<dbReference type="CDD" id="cd08423">
    <property type="entry name" value="PBP2_LTTR_like_6"/>
    <property type="match status" value="1"/>
</dbReference>
<dbReference type="InterPro" id="IPR005119">
    <property type="entry name" value="LysR_subst-bd"/>
</dbReference>
<dbReference type="RefSeq" id="WP_177180392.1">
    <property type="nucleotide sequence ID" value="NZ_FOHB01000006.1"/>
</dbReference>
<evidence type="ECO:0000256" key="1">
    <source>
        <dbReference type="ARBA" id="ARBA00009437"/>
    </source>
</evidence>
<organism evidence="6 7">
    <name type="scientific">Pedococcus cremeus</name>
    <dbReference type="NCBI Taxonomy" id="587636"/>
    <lineage>
        <taxon>Bacteria</taxon>
        <taxon>Bacillati</taxon>
        <taxon>Actinomycetota</taxon>
        <taxon>Actinomycetes</taxon>
        <taxon>Micrococcales</taxon>
        <taxon>Intrasporangiaceae</taxon>
        <taxon>Pedococcus</taxon>
    </lineage>
</organism>
<gene>
    <name evidence="6" type="ORF">SAMN05216199_3423</name>
</gene>
<dbReference type="SUPFAM" id="SSF53850">
    <property type="entry name" value="Periplasmic binding protein-like II"/>
    <property type="match status" value="1"/>
</dbReference>
<evidence type="ECO:0000256" key="4">
    <source>
        <dbReference type="ARBA" id="ARBA00023163"/>
    </source>
</evidence>
<dbReference type="Pfam" id="PF00126">
    <property type="entry name" value="HTH_1"/>
    <property type="match status" value="1"/>
</dbReference>
<dbReference type="PROSITE" id="PS50931">
    <property type="entry name" value="HTH_LYSR"/>
    <property type="match status" value="1"/>
</dbReference>
<evidence type="ECO:0000259" key="5">
    <source>
        <dbReference type="PROSITE" id="PS50931"/>
    </source>
</evidence>
<accession>A0A1H9X422</accession>
<dbReference type="PANTHER" id="PTHR30346:SF29">
    <property type="entry name" value="LYSR SUBSTRATE-BINDING"/>
    <property type="match status" value="1"/>
</dbReference>
<feature type="domain" description="HTH lysR-type" evidence="5">
    <location>
        <begin position="2"/>
        <end position="59"/>
    </location>
</feature>
<dbReference type="Gene3D" id="1.10.10.10">
    <property type="entry name" value="Winged helix-like DNA-binding domain superfamily/Winged helix DNA-binding domain"/>
    <property type="match status" value="1"/>
</dbReference>
<dbReference type="GO" id="GO:0003700">
    <property type="term" value="F:DNA-binding transcription factor activity"/>
    <property type="evidence" value="ECO:0007669"/>
    <property type="project" value="InterPro"/>
</dbReference>
<protein>
    <submittedName>
        <fullName evidence="6">DNA-binding transcriptional regulator, LysR family</fullName>
    </submittedName>
</protein>
<dbReference type="AlphaFoldDB" id="A0A1H9X422"/>
<evidence type="ECO:0000256" key="3">
    <source>
        <dbReference type="ARBA" id="ARBA00023125"/>
    </source>
</evidence>
<dbReference type="PANTHER" id="PTHR30346">
    <property type="entry name" value="TRANSCRIPTIONAL DUAL REGULATOR HCAR-RELATED"/>
    <property type="match status" value="1"/>
</dbReference>
<dbReference type="GO" id="GO:0003677">
    <property type="term" value="F:DNA binding"/>
    <property type="evidence" value="ECO:0007669"/>
    <property type="project" value="UniProtKB-KW"/>
</dbReference>
<dbReference type="EMBL" id="FOHB01000006">
    <property type="protein sequence ID" value="SES40864.1"/>
    <property type="molecule type" value="Genomic_DNA"/>
</dbReference>
<dbReference type="GO" id="GO:0032993">
    <property type="term" value="C:protein-DNA complex"/>
    <property type="evidence" value="ECO:0007669"/>
    <property type="project" value="TreeGrafter"/>
</dbReference>
<proteinExistence type="inferred from homology"/>
<evidence type="ECO:0000313" key="7">
    <source>
        <dbReference type="Proteomes" id="UP000199019"/>
    </source>
</evidence>
<dbReference type="Proteomes" id="UP000199019">
    <property type="component" value="Unassembled WGS sequence"/>
</dbReference>
<keyword evidence="3 6" id="KW-0238">DNA-binding</keyword>
<comment type="similarity">
    <text evidence="1">Belongs to the LysR transcriptional regulatory family.</text>
</comment>
<dbReference type="InterPro" id="IPR036388">
    <property type="entry name" value="WH-like_DNA-bd_sf"/>
</dbReference>
<dbReference type="InterPro" id="IPR036390">
    <property type="entry name" value="WH_DNA-bd_sf"/>
</dbReference>
<dbReference type="FunFam" id="1.10.10.10:FF:000001">
    <property type="entry name" value="LysR family transcriptional regulator"/>
    <property type="match status" value="1"/>
</dbReference>
<dbReference type="Pfam" id="PF03466">
    <property type="entry name" value="LysR_substrate"/>
    <property type="match status" value="1"/>
</dbReference>
<evidence type="ECO:0000256" key="2">
    <source>
        <dbReference type="ARBA" id="ARBA00023015"/>
    </source>
</evidence>
<name>A0A1H9X422_9MICO</name>
<evidence type="ECO:0000313" key="6">
    <source>
        <dbReference type="EMBL" id="SES40864.1"/>
    </source>
</evidence>